<keyword evidence="2" id="KW-1185">Reference proteome</keyword>
<proteinExistence type="predicted"/>
<dbReference type="AlphaFoldDB" id="G2SXC2"/>
<dbReference type="STRING" id="585394.RHOM_09625"/>
<gene>
    <name evidence="1" type="ordered locus">RHOM_09625</name>
</gene>
<sequence>MEEMLEVMKKQLKMQKLISGLLAVMLVILLIAGGFFVNRMSQMTAAMSEAADKLQQVDVDGINDAIGTTQEMLESAGELSDAVDSVTLKVKEFNDWMSGLFGN</sequence>
<name>G2SXC2_ROSHA</name>
<evidence type="ECO:0000313" key="1">
    <source>
        <dbReference type="EMBL" id="AEN97036.1"/>
    </source>
</evidence>
<dbReference type="KEGG" id="rho:RHOM_09625"/>
<dbReference type="BioCyc" id="RHOM585394:G1H02-1930-MONOMER"/>
<evidence type="ECO:0000313" key="2">
    <source>
        <dbReference type="Proteomes" id="UP000008178"/>
    </source>
</evidence>
<dbReference type="HOGENOM" id="CLU_2261725_0_0_9"/>
<dbReference type="Proteomes" id="UP000008178">
    <property type="component" value="Chromosome"/>
</dbReference>
<protein>
    <submittedName>
        <fullName evidence="1">Uncharacterized protein</fullName>
    </submittedName>
</protein>
<dbReference type="EMBL" id="CP003040">
    <property type="protein sequence ID" value="AEN97036.1"/>
    <property type="molecule type" value="Genomic_DNA"/>
</dbReference>
<reference evidence="1 2" key="1">
    <citation type="journal article" date="2015" name="Genome Announc.">
        <title>Complete genome sequence of the human gut symbiont Roseburia hominis.</title>
        <authorList>
            <person name="Travis A.J."/>
            <person name="Kelly D."/>
            <person name="Flint H.J."/>
            <person name="Aminov R.I."/>
        </authorList>
    </citation>
    <scope>NUCLEOTIDE SEQUENCE [LARGE SCALE GENOMIC DNA]</scope>
    <source>
        <strain evidence="2">DSM 16839 / JCM 17582 / NCIMB 14029 / A2-183</strain>
    </source>
</reference>
<dbReference type="GeneID" id="93723710"/>
<organism evidence="1 2">
    <name type="scientific">Roseburia hominis (strain DSM 16839 / JCM 17582 / NCIMB 14029 / A2-183)</name>
    <dbReference type="NCBI Taxonomy" id="585394"/>
    <lineage>
        <taxon>Bacteria</taxon>
        <taxon>Bacillati</taxon>
        <taxon>Bacillota</taxon>
        <taxon>Clostridia</taxon>
        <taxon>Lachnospirales</taxon>
        <taxon>Lachnospiraceae</taxon>
        <taxon>Roseburia</taxon>
    </lineage>
</organism>
<accession>G2SXC2</accession>
<dbReference type="RefSeq" id="WP_014080073.1">
    <property type="nucleotide sequence ID" value="NC_015977.1"/>
</dbReference>